<feature type="compositionally biased region" description="Gly residues" evidence="5">
    <location>
        <begin position="1"/>
        <end position="22"/>
    </location>
</feature>
<protein>
    <recommendedName>
        <fullName evidence="8">TF-B3 domain-containing protein</fullName>
    </recommendedName>
</protein>
<dbReference type="Proteomes" id="UP000239649">
    <property type="component" value="Unassembled WGS sequence"/>
</dbReference>
<dbReference type="CDD" id="cd10017">
    <property type="entry name" value="B3_DNA"/>
    <property type="match status" value="1"/>
</dbReference>
<feature type="compositionally biased region" description="Low complexity" evidence="5">
    <location>
        <begin position="35"/>
        <end position="44"/>
    </location>
</feature>
<keyword evidence="3" id="KW-0804">Transcription</keyword>
<feature type="compositionally biased region" description="Low complexity" evidence="5">
    <location>
        <begin position="748"/>
        <end position="786"/>
    </location>
</feature>
<dbReference type="EMBL" id="LHPF02000056">
    <property type="protein sequence ID" value="PSC67541.1"/>
    <property type="molecule type" value="Genomic_DNA"/>
</dbReference>
<name>A0A2P6V0C5_9CHLO</name>
<evidence type="ECO:0008006" key="8">
    <source>
        <dbReference type="Google" id="ProtNLM"/>
    </source>
</evidence>
<dbReference type="InterPro" id="IPR044800">
    <property type="entry name" value="LEC2-like"/>
</dbReference>
<feature type="compositionally biased region" description="Low complexity" evidence="5">
    <location>
        <begin position="58"/>
        <end position="68"/>
    </location>
</feature>
<evidence type="ECO:0000256" key="2">
    <source>
        <dbReference type="ARBA" id="ARBA00023125"/>
    </source>
</evidence>
<proteinExistence type="predicted"/>
<organism evidence="6 7">
    <name type="scientific">Micractinium conductrix</name>
    <dbReference type="NCBI Taxonomy" id="554055"/>
    <lineage>
        <taxon>Eukaryota</taxon>
        <taxon>Viridiplantae</taxon>
        <taxon>Chlorophyta</taxon>
        <taxon>core chlorophytes</taxon>
        <taxon>Trebouxiophyceae</taxon>
        <taxon>Chlorellales</taxon>
        <taxon>Chlorellaceae</taxon>
        <taxon>Chlorella clade</taxon>
        <taxon>Micractinium</taxon>
    </lineage>
</organism>
<accession>A0A2P6V0C5</accession>
<evidence type="ECO:0000256" key="5">
    <source>
        <dbReference type="SAM" id="MobiDB-lite"/>
    </source>
</evidence>
<dbReference type="GO" id="GO:0003700">
    <property type="term" value="F:DNA-binding transcription factor activity"/>
    <property type="evidence" value="ECO:0007669"/>
    <property type="project" value="InterPro"/>
</dbReference>
<feature type="region of interest" description="Disordered" evidence="5">
    <location>
        <begin position="408"/>
        <end position="449"/>
    </location>
</feature>
<dbReference type="OrthoDB" id="757982at2759"/>
<feature type="region of interest" description="Disordered" evidence="5">
    <location>
        <begin position="470"/>
        <end position="581"/>
    </location>
</feature>
<dbReference type="InterPro" id="IPR015300">
    <property type="entry name" value="DNA-bd_pseudobarrel_sf"/>
</dbReference>
<evidence type="ECO:0000256" key="4">
    <source>
        <dbReference type="ARBA" id="ARBA00023242"/>
    </source>
</evidence>
<comment type="caution">
    <text evidence="6">The sequence shown here is derived from an EMBL/GenBank/DDBJ whole genome shotgun (WGS) entry which is preliminary data.</text>
</comment>
<feature type="compositionally biased region" description="Acidic residues" evidence="5">
    <location>
        <begin position="787"/>
        <end position="803"/>
    </location>
</feature>
<gene>
    <name evidence="6" type="ORF">C2E20_8804</name>
</gene>
<keyword evidence="4" id="KW-0539">Nucleus</keyword>
<dbReference type="SUPFAM" id="SSF101936">
    <property type="entry name" value="DNA-binding pseudobarrel domain"/>
    <property type="match status" value="1"/>
</dbReference>
<evidence type="ECO:0000313" key="7">
    <source>
        <dbReference type="Proteomes" id="UP000239649"/>
    </source>
</evidence>
<feature type="region of interest" description="Disordered" evidence="5">
    <location>
        <begin position="1"/>
        <end position="89"/>
    </location>
</feature>
<feature type="compositionally biased region" description="Low complexity" evidence="5">
    <location>
        <begin position="416"/>
        <end position="440"/>
    </location>
</feature>
<keyword evidence="1" id="KW-0805">Transcription regulation</keyword>
<feature type="region of interest" description="Disordered" evidence="5">
    <location>
        <begin position="161"/>
        <end position="196"/>
    </location>
</feature>
<dbReference type="GO" id="GO:0003677">
    <property type="term" value="F:DNA binding"/>
    <property type="evidence" value="ECO:0007669"/>
    <property type="project" value="UniProtKB-KW"/>
</dbReference>
<feature type="compositionally biased region" description="Low complexity" evidence="5">
    <location>
        <begin position="491"/>
        <end position="524"/>
    </location>
</feature>
<reference evidence="6 7" key="1">
    <citation type="journal article" date="2018" name="Plant J.">
        <title>Genome sequences of Chlorella sorokiniana UTEX 1602 and Micractinium conductrix SAG 241.80: implications to maltose excretion by a green alga.</title>
        <authorList>
            <person name="Arriola M.B."/>
            <person name="Velmurugan N."/>
            <person name="Zhang Y."/>
            <person name="Plunkett M.H."/>
            <person name="Hondzo H."/>
            <person name="Barney B.M."/>
        </authorList>
    </citation>
    <scope>NUCLEOTIDE SEQUENCE [LARGE SCALE GENOMIC DNA]</scope>
    <source>
        <strain evidence="6 7">SAG 241.80</strain>
    </source>
</reference>
<evidence type="ECO:0000256" key="3">
    <source>
        <dbReference type="ARBA" id="ARBA00023163"/>
    </source>
</evidence>
<evidence type="ECO:0000256" key="1">
    <source>
        <dbReference type="ARBA" id="ARBA00023015"/>
    </source>
</evidence>
<evidence type="ECO:0000313" key="6">
    <source>
        <dbReference type="EMBL" id="PSC67541.1"/>
    </source>
</evidence>
<keyword evidence="2" id="KW-0238">DNA-binding</keyword>
<feature type="compositionally biased region" description="Low complexity" evidence="5">
    <location>
        <begin position="161"/>
        <end position="182"/>
    </location>
</feature>
<dbReference type="PANTHER" id="PTHR31140:SF139">
    <property type="entry name" value="B3 DOMAIN-CONTAINING PROTEIN OS02G0455900-RELATED"/>
    <property type="match status" value="1"/>
</dbReference>
<dbReference type="AlphaFoldDB" id="A0A2P6V0C5"/>
<sequence>MASPGEGWGPGGGAPRTGGASWGGLTPAWQPPQPQAGAQHHPGASSSPLLFATSYMHAGTPPSAASGAPPTPGDLLHMQQQQPAAVRSRGVAAAPAAGYGAQGMPPVMPMLQLVPLGAGSDGAAGMGGQLYSLQGGLDGSDGLAAAYAALCAVVSGQPLPLPQQQQPQQQPNQRQQQQQQQAGGQGPTNGHSSVLSPVPRSFFSPLLSPLSMLSPLPLARTGAAGFLSPLGGTTASLLSPPPPPLTATGCLAVGSPTAGLCSPLAALGSPLAGLGSPNPFAGLFGRSRGSAEDLAGMQGQGHLQSSYLSPFQPYEPASGNVGCGSGAGGDGPAAANGAAAAAADAAAAAAGAAALMAAARATVPEQEQEPSLADLLGAAPEARMACSPTAVVQPAAHPVGLQLETAASSKHRVRPKQGPAVQQRQQQQQQLQKQARPKQAAVKKEARTKQQQLPAAAQVVAQSQAKQQRVTAVKAASRPQAKQQPHTPEVPAAAPSAASSRKASSSRKSSSGAKRSADSGGDASEGTKRKRVSGNTPSAATSTPAAGASSAPPARPKATARPRPPRPPRERPAPPPLPPVAPGVLAAGAGLRATLNLNRVGSSLEAAQPTYVTFQLPTVSFGDVEGTCPVRCRFLFQKTLSASDAGKVGRIVLPRCASSYLPEVEGLEGVEMDLQDPRGGIYVWRLKLWQSGIFLFEGCRGFQEAWKDQIAPKSTLAFYEMPSGALLVDPHPLQCHFAAEAPAPGPAAAAAAAGAPQDQQAAPTAAAPRRAQQAQQAGPAAAAAAMELEEEEEEEEALSEDEA</sequence>
<feature type="region of interest" description="Disordered" evidence="5">
    <location>
        <begin position="748"/>
        <end position="803"/>
    </location>
</feature>
<dbReference type="Gene3D" id="2.40.330.10">
    <property type="entry name" value="DNA-binding pseudobarrel domain"/>
    <property type="match status" value="1"/>
</dbReference>
<dbReference type="InterPro" id="IPR003340">
    <property type="entry name" value="B3_DNA-bd"/>
</dbReference>
<dbReference type="PANTHER" id="PTHR31140">
    <property type="entry name" value="B3 DOMAIN-CONTAINING TRANSCRIPTION FACTOR ABI3"/>
    <property type="match status" value="1"/>
</dbReference>
<feature type="compositionally biased region" description="Low complexity" evidence="5">
    <location>
        <begin position="537"/>
        <end position="557"/>
    </location>
</feature>
<keyword evidence="7" id="KW-1185">Reference proteome</keyword>